<name>A0A9D9HM60_9BACT</name>
<dbReference type="EMBL" id="JADIMK010000086">
    <property type="protein sequence ID" value="MBO8456367.1"/>
    <property type="molecule type" value="Genomic_DNA"/>
</dbReference>
<reference evidence="3" key="2">
    <citation type="journal article" date="2021" name="PeerJ">
        <title>Extensive microbial diversity within the chicken gut microbiome revealed by metagenomics and culture.</title>
        <authorList>
            <person name="Gilroy R."/>
            <person name="Ravi A."/>
            <person name="Getino M."/>
            <person name="Pursley I."/>
            <person name="Horton D.L."/>
            <person name="Alikhan N.F."/>
            <person name="Baker D."/>
            <person name="Gharbi K."/>
            <person name="Hall N."/>
            <person name="Watson M."/>
            <person name="Adriaenssens E.M."/>
            <person name="Foster-Nyarko E."/>
            <person name="Jarju S."/>
            <person name="Secka A."/>
            <person name="Antonio M."/>
            <person name="Oren A."/>
            <person name="Chaudhuri R.R."/>
            <person name="La Ragione R."/>
            <person name="Hildebrand F."/>
            <person name="Pallen M.J."/>
        </authorList>
    </citation>
    <scope>NUCLEOTIDE SEQUENCE</scope>
    <source>
        <strain evidence="3">B1-3475</strain>
    </source>
</reference>
<dbReference type="InterPro" id="IPR004564">
    <property type="entry name" value="OM_lipoprot_carrier_LolA-like"/>
</dbReference>
<keyword evidence="3" id="KW-0449">Lipoprotein</keyword>
<evidence type="ECO:0000313" key="4">
    <source>
        <dbReference type="Proteomes" id="UP000823617"/>
    </source>
</evidence>
<dbReference type="Proteomes" id="UP000823617">
    <property type="component" value="Unassembled WGS sequence"/>
</dbReference>
<comment type="caution">
    <text evidence="3">The sequence shown here is derived from an EMBL/GenBank/DDBJ whole genome shotgun (WGS) entry which is preliminary data.</text>
</comment>
<dbReference type="PANTHER" id="PTHR35869:SF1">
    <property type="entry name" value="OUTER-MEMBRANE LIPOPROTEIN CARRIER PROTEIN"/>
    <property type="match status" value="1"/>
</dbReference>
<gene>
    <name evidence="3" type="ORF">IAC08_08230</name>
</gene>
<dbReference type="CDD" id="cd16325">
    <property type="entry name" value="LolA"/>
    <property type="match status" value="1"/>
</dbReference>
<organism evidence="3 4">
    <name type="scientific">Candidatus Cryptobacteroides intestinigallinarum</name>
    <dbReference type="NCBI Taxonomy" id="2840767"/>
    <lineage>
        <taxon>Bacteria</taxon>
        <taxon>Pseudomonadati</taxon>
        <taxon>Bacteroidota</taxon>
        <taxon>Bacteroidia</taxon>
        <taxon>Bacteroidales</taxon>
        <taxon>Candidatus Cryptobacteroides</taxon>
    </lineage>
</organism>
<dbReference type="PANTHER" id="PTHR35869">
    <property type="entry name" value="OUTER-MEMBRANE LIPOPROTEIN CARRIER PROTEIN"/>
    <property type="match status" value="1"/>
</dbReference>
<dbReference type="Gene3D" id="2.50.20.10">
    <property type="entry name" value="Lipoprotein localisation LolA/LolB/LppX"/>
    <property type="match status" value="1"/>
</dbReference>
<evidence type="ECO:0000256" key="1">
    <source>
        <dbReference type="ARBA" id="ARBA00022729"/>
    </source>
</evidence>
<dbReference type="SUPFAM" id="SSF89392">
    <property type="entry name" value="Prokaryotic lipoproteins and lipoprotein localization factors"/>
    <property type="match status" value="1"/>
</dbReference>
<keyword evidence="1 2" id="KW-0732">Signal</keyword>
<feature type="chain" id="PRO_5038626143" evidence="2">
    <location>
        <begin position="21"/>
        <end position="209"/>
    </location>
</feature>
<proteinExistence type="predicted"/>
<protein>
    <submittedName>
        <fullName evidence="3">Outer membrane lipoprotein carrier protein LolA</fullName>
    </submittedName>
</protein>
<dbReference type="Pfam" id="PF03548">
    <property type="entry name" value="LolA"/>
    <property type="match status" value="1"/>
</dbReference>
<reference evidence="3" key="1">
    <citation type="submission" date="2020-10" db="EMBL/GenBank/DDBJ databases">
        <authorList>
            <person name="Gilroy R."/>
        </authorList>
    </citation>
    <scope>NUCLEOTIDE SEQUENCE</scope>
    <source>
        <strain evidence="3">B1-3475</strain>
    </source>
</reference>
<accession>A0A9D9HM60</accession>
<dbReference type="InterPro" id="IPR029046">
    <property type="entry name" value="LolA/LolB/LppX"/>
</dbReference>
<feature type="signal peptide" evidence="2">
    <location>
        <begin position="1"/>
        <end position="20"/>
    </location>
</feature>
<dbReference type="AlphaFoldDB" id="A0A9D9HM60"/>
<evidence type="ECO:0000313" key="3">
    <source>
        <dbReference type="EMBL" id="MBO8456367.1"/>
    </source>
</evidence>
<sequence>MRKYIIATVMLLALAYGSRAAEPVRMADPSEFGRRLAAMAASVNSIESRFEQNKYIDVLQRTVTSAGKFLFMKPGMVRMQYDAPLDYTIMIDGETMKTITGGKTVSASASGNPMLGEIRDMMTSCMTGDISSLSGEFSISYFDDGNGYLVKLEPCSDLIKEYISGIELRFDKDTMRLDRLRMSEKGSDFTEYVFRDVRYNTLDDPSLFR</sequence>
<evidence type="ECO:0000256" key="2">
    <source>
        <dbReference type="SAM" id="SignalP"/>
    </source>
</evidence>